<dbReference type="SUPFAM" id="SSF57783">
    <property type="entry name" value="Zinc beta-ribbon"/>
    <property type="match status" value="1"/>
</dbReference>
<evidence type="ECO:0000259" key="1">
    <source>
        <dbReference type="Pfam" id="PF22893"/>
    </source>
</evidence>
<evidence type="ECO:0000313" key="2">
    <source>
        <dbReference type="EMBL" id="TFK16994.1"/>
    </source>
</evidence>
<feature type="domain" description="Ubiquitin-like" evidence="1">
    <location>
        <begin position="89"/>
        <end position="172"/>
    </location>
</feature>
<evidence type="ECO:0000313" key="3">
    <source>
        <dbReference type="Proteomes" id="UP000307440"/>
    </source>
</evidence>
<proteinExistence type="predicted"/>
<reference evidence="2 3" key="1">
    <citation type="journal article" date="2019" name="Nat. Ecol. Evol.">
        <title>Megaphylogeny resolves global patterns of mushroom evolution.</title>
        <authorList>
            <person name="Varga T."/>
            <person name="Krizsan K."/>
            <person name="Foldi C."/>
            <person name="Dima B."/>
            <person name="Sanchez-Garcia M."/>
            <person name="Sanchez-Ramirez S."/>
            <person name="Szollosi G.J."/>
            <person name="Szarkandi J.G."/>
            <person name="Papp V."/>
            <person name="Albert L."/>
            <person name="Andreopoulos W."/>
            <person name="Angelini C."/>
            <person name="Antonin V."/>
            <person name="Barry K.W."/>
            <person name="Bougher N.L."/>
            <person name="Buchanan P."/>
            <person name="Buyck B."/>
            <person name="Bense V."/>
            <person name="Catcheside P."/>
            <person name="Chovatia M."/>
            <person name="Cooper J."/>
            <person name="Damon W."/>
            <person name="Desjardin D."/>
            <person name="Finy P."/>
            <person name="Geml J."/>
            <person name="Haridas S."/>
            <person name="Hughes K."/>
            <person name="Justo A."/>
            <person name="Karasinski D."/>
            <person name="Kautmanova I."/>
            <person name="Kiss B."/>
            <person name="Kocsube S."/>
            <person name="Kotiranta H."/>
            <person name="LaButti K.M."/>
            <person name="Lechner B.E."/>
            <person name="Liimatainen K."/>
            <person name="Lipzen A."/>
            <person name="Lukacs Z."/>
            <person name="Mihaltcheva S."/>
            <person name="Morgado L.N."/>
            <person name="Niskanen T."/>
            <person name="Noordeloos M.E."/>
            <person name="Ohm R.A."/>
            <person name="Ortiz-Santana B."/>
            <person name="Ovrebo C."/>
            <person name="Racz N."/>
            <person name="Riley R."/>
            <person name="Savchenko A."/>
            <person name="Shiryaev A."/>
            <person name="Soop K."/>
            <person name="Spirin V."/>
            <person name="Szebenyi C."/>
            <person name="Tomsovsky M."/>
            <person name="Tulloss R.E."/>
            <person name="Uehling J."/>
            <person name="Grigoriev I.V."/>
            <person name="Vagvolgyi C."/>
            <person name="Papp T."/>
            <person name="Martin F.M."/>
            <person name="Miettinen O."/>
            <person name="Hibbett D.S."/>
            <person name="Nagy L.G."/>
        </authorList>
    </citation>
    <scope>NUCLEOTIDE SEQUENCE [LARGE SCALE GENOMIC DNA]</scope>
    <source>
        <strain evidence="2 3">CBS 121175</strain>
    </source>
</reference>
<dbReference type="AlphaFoldDB" id="A0A5C3KAS5"/>
<dbReference type="Pfam" id="PF22893">
    <property type="entry name" value="ULD_2"/>
    <property type="match status" value="1"/>
</dbReference>
<accession>A0A5C3KAS5</accession>
<dbReference type="OrthoDB" id="3055236at2759"/>
<keyword evidence="3" id="KW-1185">Reference proteome</keyword>
<gene>
    <name evidence="2" type="ORF">FA15DRAFT_371475</name>
</gene>
<dbReference type="Proteomes" id="UP000307440">
    <property type="component" value="Unassembled WGS sequence"/>
</dbReference>
<dbReference type="EMBL" id="ML210589">
    <property type="protein sequence ID" value="TFK16994.1"/>
    <property type="molecule type" value="Genomic_DNA"/>
</dbReference>
<sequence length="250" mass="28231">MECPAVTQGADETSETTDLARQVAVQLFAGASNLSITGGTFNAIGRDMIVNYQNNPAETLSLLLEAQRLMQELQRVQATVPTGVRFGNANAVTITDALGETFTLPWNLIPSHEDMHDIIRRYFRGRIGEADVADQRYRLLPPDQPEVNVMNSWNYGRFVRPGSELVMSMRVRKPLEGPRDLCPDCGQTDLGTYTSDGWTVCRRCNKRFKTTVSIVYIGKLGDPLPTHLPYFRHVHQECCRYPTEDEWESF</sequence>
<dbReference type="InterPro" id="IPR054464">
    <property type="entry name" value="ULD_fung"/>
</dbReference>
<organism evidence="2 3">
    <name type="scientific">Coprinopsis marcescibilis</name>
    <name type="common">Agaric fungus</name>
    <name type="synonym">Psathyrella marcescibilis</name>
    <dbReference type="NCBI Taxonomy" id="230819"/>
    <lineage>
        <taxon>Eukaryota</taxon>
        <taxon>Fungi</taxon>
        <taxon>Dikarya</taxon>
        <taxon>Basidiomycota</taxon>
        <taxon>Agaricomycotina</taxon>
        <taxon>Agaricomycetes</taxon>
        <taxon>Agaricomycetidae</taxon>
        <taxon>Agaricales</taxon>
        <taxon>Agaricineae</taxon>
        <taxon>Psathyrellaceae</taxon>
        <taxon>Coprinopsis</taxon>
    </lineage>
</organism>
<protein>
    <recommendedName>
        <fullName evidence="1">Ubiquitin-like domain-containing protein</fullName>
    </recommendedName>
</protein>
<dbReference type="STRING" id="230819.A0A5C3KAS5"/>
<name>A0A5C3KAS5_COPMA</name>